<dbReference type="EMBL" id="JAEHOC010000095">
    <property type="protein sequence ID" value="KAG2422730.1"/>
    <property type="molecule type" value="Genomic_DNA"/>
</dbReference>
<evidence type="ECO:0000256" key="1">
    <source>
        <dbReference type="SAM" id="MobiDB-lite"/>
    </source>
</evidence>
<feature type="region of interest" description="Disordered" evidence="1">
    <location>
        <begin position="786"/>
        <end position="813"/>
    </location>
</feature>
<evidence type="ECO:0000313" key="2">
    <source>
        <dbReference type="EMBL" id="KAG2422730.1"/>
    </source>
</evidence>
<name>A0A835SL96_CHLIN</name>
<proteinExistence type="predicted"/>
<sequence>MEGAECTVLDVLRVLPVDAQAAVFGGAFSRRFAGCRLVCRELRELHDRAIKHVRLRPPVQQLQQQAGLASPLAKFPGCSRLSLEVAGGFGRRSSSLALGANAADAPGGIDPIRAALAGTTLEARLQITILSVRCARGWEIEETDRLRVAEAAAVLLPALAELELRHGDGSHSSHREAGRRPQGGVCGILGPRLPALRRLTLWHATDADLVGLGAVAASWPQLQELALPMPLFIATDRGIRRMRAAMDGLAQLQRLERLTLCSHAFCRGGGPQLLASLLAGHWPPQLRTLVLLGSGHAPVVAEVDFAPTGLCAQGEQQASQASHWEQQAAQGEQQAAQAAGWGMSRIQLHTKWMGAEGSLLVSSLLAAADSLRQLSIPQLLLANPSGSWMLGRDEFKPEAAWPRLLARCARVDVDLLPSPWIPGFYGLCNSQSAAALPAARLMGLPRALELQHGTWLCRGTALGTRVAPAAAAGTATPGTPAHQLPREEELGRLTQKLHLGAAGGGRSTGGAAGGDGGGPMLHLDTAWPGEVLREAVERLWAEAARAGGEEAATAAGGDDAIGAGRSIGSIGSSGHIDGVGRLRPGLLLLRGPLPPGLDLGVHDADWAGWLYAALRSCFAAAGPMGLGQGPSLAYGRWRRLPDSVSSRVRRGRHIAVPAADVLLLNCRSRTDAQALAARVPAAAGGAAAFRAIVLSRDAGRSATRALKSRVFQVLMDMWARSGALGAAGGGAGGGTASGGGGGGGSSSSRTGGAQPPGASRLSEEVLGRLQRLLDLDAGVRQLWSGAELGQGAVDEDDGDEDGGCYGYRSDGSD</sequence>
<organism evidence="2 3">
    <name type="scientific">Chlamydomonas incerta</name>
    <dbReference type="NCBI Taxonomy" id="51695"/>
    <lineage>
        <taxon>Eukaryota</taxon>
        <taxon>Viridiplantae</taxon>
        <taxon>Chlorophyta</taxon>
        <taxon>core chlorophytes</taxon>
        <taxon>Chlorophyceae</taxon>
        <taxon>CS clade</taxon>
        <taxon>Chlamydomonadales</taxon>
        <taxon>Chlamydomonadaceae</taxon>
        <taxon>Chlamydomonas</taxon>
    </lineage>
</organism>
<comment type="caution">
    <text evidence="2">The sequence shown here is derived from an EMBL/GenBank/DDBJ whole genome shotgun (WGS) entry which is preliminary data.</text>
</comment>
<feature type="compositionally biased region" description="Gly residues" evidence="1">
    <location>
        <begin position="729"/>
        <end position="745"/>
    </location>
</feature>
<dbReference type="AlphaFoldDB" id="A0A835SL96"/>
<protein>
    <submittedName>
        <fullName evidence="2">Uncharacterized protein</fullName>
    </submittedName>
</protein>
<reference evidence="2" key="1">
    <citation type="journal article" date="2020" name="bioRxiv">
        <title>Comparative genomics of Chlamydomonas.</title>
        <authorList>
            <person name="Craig R.J."/>
            <person name="Hasan A.R."/>
            <person name="Ness R.W."/>
            <person name="Keightley P.D."/>
        </authorList>
    </citation>
    <scope>NUCLEOTIDE SEQUENCE</scope>
    <source>
        <strain evidence="2">SAG 7.73</strain>
    </source>
</reference>
<evidence type="ECO:0000313" key="3">
    <source>
        <dbReference type="Proteomes" id="UP000650467"/>
    </source>
</evidence>
<feature type="compositionally biased region" description="Acidic residues" evidence="1">
    <location>
        <begin position="793"/>
        <end position="802"/>
    </location>
</feature>
<gene>
    <name evidence="2" type="ORF">HXX76_015817</name>
</gene>
<dbReference type="Proteomes" id="UP000650467">
    <property type="component" value="Unassembled WGS sequence"/>
</dbReference>
<feature type="region of interest" description="Disordered" evidence="1">
    <location>
        <begin position="729"/>
        <end position="760"/>
    </location>
</feature>
<keyword evidence="3" id="KW-1185">Reference proteome</keyword>
<accession>A0A835SL96</accession>
<dbReference type="OrthoDB" id="559316at2759"/>